<name>A0ABV0KHP5_9CYAN</name>
<reference evidence="3 4" key="1">
    <citation type="submission" date="2022-04" db="EMBL/GenBank/DDBJ databases">
        <title>Positive selection, recombination, and allopatry shape intraspecific diversity of widespread and dominant cyanobacteria.</title>
        <authorList>
            <person name="Wei J."/>
            <person name="Shu W."/>
            <person name="Hu C."/>
        </authorList>
    </citation>
    <scope>NUCLEOTIDE SEQUENCE [LARGE SCALE GENOMIC DNA]</scope>
    <source>
        <strain evidence="3 4">AS-A4</strain>
    </source>
</reference>
<dbReference type="SUPFAM" id="SSF48452">
    <property type="entry name" value="TPR-like"/>
    <property type="match status" value="1"/>
</dbReference>
<evidence type="ECO:0000313" key="3">
    <source>
        <dbReference type="EMBL" id="MEP1058758.1"/>
    </source>
</evidence>
<dbReference type="Pfam" id="PF00805">
    <property type="entry name" value="Pentapeptide"/>
    <property type="match status" value="1"/>
</dbReference>
<keyword evidence="2" id="KW-0732">Signal</keyword>
<keyword evidence="1" id="KW-0802">TPR repeat</keyword>
<dbReference type="InterPro" id="IPR019734">
    <property type="entry name" value="TPR_rpt"/>
</dbReference>
<dbReference type="SMART" id="SM00028">
    <property type="entry name" value="TPR"/>
    <property type="match status" value="2"/>
</dbReference>
<feature type="chain" id="PRO_5047025312" evidence="2">
    <location>
        <begin position="30"/>
        <end position="260"/>
    </location>
</feature>
<feature type="signal peptide" evidence="2">
    <location>
        <begin position="1"/>
        <end position="29"/>
    </location>
</feature>
<dbReference type="Gene3D" id="1.25.40.10">
    <property type="entry name" value="Tetratricopeptide repeat domain"/>
    <property type="match status" value="1"/>
</dbReference>
<evidence type="ECO:0000313" key="4">
    <source>
        <dbReference type="Proteomes" id="UP001476950"/>
    </source>
</evidence>
<feature type="repeat" description="TPR" evidence="1">
    <location>
        <begin position="147"/>
        <end position="180"/>
    </location>
</feature>
<gene>
    <name evidence="3" type="ORF">NDI38_09930</name>
</gene>
<dbReference type="Proteomes" id="UP001476950">
    <property type="component" value="Unassembled WGS sequence"/>
</dbReference>
<protein>
    <submittedName>
        <fullName evidence="3">Pentapeptide repeat-containing protein</fullName>
    </submittedName>
</protein>
<dbReference type="PROSITE" id="PS50005">
    <property type="entry name" value="TPR"/>
    <property type="match status" value="1"/>
</dbReference>
<dbReference type="EMBL" id="JAMPLM010000006">
    <property type="protein sequence ID" value="MEP1058758.1"/>
    <property type="molecule type" value="Genomic_DNA"/>
</dbReference>
<dbReference type="PANTHER" id="PTHR14136">
    <property type="entry name" value="BTB_POZ DOMAIN-CONTAINING PROTEIN KCTD9"/>
    <property type="match status" value="1"/>
</dbReference>
<proteinExistence type="predicted"/>
<dbReference type="SUPFAM" id="SSF141571">
    <property type="entry name" value="Pentapeptide repeat-like"/>
    <property type="match status" value="1"/>
</dbReference>
<organism evidence="3 4">
    <name type="scientific">Stenomitos frigidus AS-A4</name>
    <dbReference type="NCBI Taxonomy" id="2933935"/>
    <lineage>
        <taxon>Bacteria</taxon>
        <taxon>Bacillati</taxon>
        <taxon>Cyanobacteriota</taxon>
        <taxon>Cyanophyceae</taxon>
        <taxon>Leptolyngbyales</taxon>
        <taxon>Leptolyngbyaceae</taxon>
        <taxon>Stenomitos</taxon>
    </lineage>
</organism>
<dbReference type="InterPro" id="IPR001646">
    <property type="entry name" value="5peptide_repeat"/>
</dbReference>
<dbReference type="InterPro" id="IPR011990">
    <property type="entry name" value="TPR-like_helical_dom_sf"/>
</dbReference>
<keyword evidence="4" id="KW-1185">Reference proteome</keyword>
<evidence type="ECO:0000256" key="2">
    <source>
        <dbReference type="SAM" id="SignalP"/>
    </source>
</evidence>
<dbReference type="Gene3D" id="2.160.20.80">
    <property type="entry name" value="E3 ubiquitin-protein ligase SopA"/>
    <property type="match status" value="1"/>
</dbReference>
<dbReference type="Pfam" id="PF13432">
    <property type="entry name" value="TPR_16"/>
    <property type="match status" value="1"/>
</dbReference>
<evidence type="ECO:0000256" key="1">
    <source>
        <dbReference type="PROSITE-ProRule" id="PRU00339"/>
    </source>
</evidence>
<dbReference type="InterPro" id="IPR051082">
    <property type="entry name" value="Pentapeptide-BTB/POZ_domain"/>
</dbReference>
<dbReference type="PANTHER" id="PTHR14136:SF17">
    <property type="entry name" value="BTB_POZ DOMAIN-CONTAINING PROTEIN KCTD9"/>
    <property type="match status" value="1"/>
</dbReference>
<sequence>MSFNLPSKTAIPVGFTAFLTASMAVPAWAENLEHTQKLLATRQCSSCELRNAGLVYADLRGADLRQADLTQANLSRANLQGADLRGAILVGASLSGADLTEAKLDGANLNAVDLRHAYMTNASVAGANLEQAMLQGAIGLPAEIGKAEDFYKWAVAHGEQKNYAAAVENFNQALARQPDFAQAYLGRGLARLQTSDRTGAIADLKQADKLFTASGDTKTAQGIQQSIKELETPPAKPKKGNGFGINLLSAFATLLQFFLP</sequence>
<dbReference type="RefSeq" id="WP_190447488.1">
    <property type="nucleotide sequence ID" value="NZ_JAMPLM010000006.1"/>
</dbReference>
<comment type="caution">
    <text evidence="3">The sequence shown here is derived from an EMBL/GenBank/DDBJ whole genome shotgun (WGS) entry which is preliminary data.</text>
</comment>
<accession>A0ABV0KHP5</accession>